<dbReference type="AlphaFoldDB" id="A0AAW5F941"/>
<gene>
    <name evidence="5" type="ORF">K5I21_21465</name>
</gene>
<feature type="repeat" description="Cell wall-binding" evidence="2">
    <location>
        <begin position="339"/>
        <end position="358"/>
    </location>
</feature>
<dbReference type="Gene3D" id="2.10.270.10">
    <property type="entry name" value="Cholin Binding"/>
    <property type="match status" value="3"/>
</dbReference>
<dbReference type="RefSeq" id="WP_024739382.1">
    <property type="nucleotide sequence ID" value="NZ_CABHNX010000009.1"/>
</dbReference>
<accession>A0AAW5F941</accession>
<feature type="chain" id="PRO_5043868173" evidence="4">
    <location>
        <begin position="32"/>
        <end position="418"/>
    </location>
</feature>
<evidence type="ECO:0000256" key="1">
    <source>
        <dbReference type="ARBA" id="ARBA00022737"/>
    </source>
</evidence>
<evidence type="ECO:0000256" key="2">
    <source>
        <dbReference type="PROSITE-ProRule" id="PRU00591"/>
    </source>
</evidence>
<sequence length="418" mass="46999">MREDRKNRILLKTLILSAVLALGAAALTYGAEDSDGREKIKKIKIFIDSYIEDGGNQDVSVRTNSKQYHVNTYEFINSDDGWEAGEEPKMRIYIDADEEYYFPKNLKKSNISVSGASCTSVKISEDLETAEVTIKLNAVEGTLGAVESAWWDSGSPGKAKWMETEHAKAYEVKLYRGNTMVDHKDKVKGTNCNFYPYMDRQGGYTFKVRAVPADSSEAKYLTAGEWKESEEQEISRQQAETAPKAGKNKTTGEKSPGNPSAGGPASNGNSPGNLNPSDFGWNTVQNKWKYRNQEGSYAANGWKLIDGKWYLFDMSGNMLTGWQHYGGKDYYLTSSGDMVTGWLEENRKWYYFSADGARASGWLMDGDDWYFLGPDGAMSAGWVKWEDKFYYMNPENGKMLRNAYADQYYIGADGVWIP</sequence>
<dbReference type="PROSITE" id="PS51170">
    <property type="entry name" value="CW"/>
    <property type="match status" value="2"/>
</dbReference>
<evidence type="ECO:0000256" key="4">
    <source>
        <dbReference type="SAM" id="SignalP"/>
    </source>
</evidence>
<proteinExistence type="predicted"/>
<feature type="region of interest" description="Disordered" evidence="3">
    <location>
        <begin position="222"/>
        <end position="278"/>
    </location>
</feature>
<keyword evidence="4" id="KW-0732">Signal</keyword>
<dbReference type="Proteomes" id="UP001203136">
    <property type="component" value="Unassembled WGS sequence"/>
</dbReference>
<dbReference type="InterPro" id="IPR018337">
    <property type="entry name" value="Cell_wall/Cho-bd_repeat"/>
</dbReference>
<feature type="signal peptide" evidence="4">
    <location>
        <begin position="1"/>
        <end position="31"/>
    </location>
</feature>
<feature type="repeat" description="Cell wall-binding" evidence="2">
    <location>
        <begin position="299"/>
        <end position="318"/>
    </location>
</feature>
<feature type="compositionally biased region" description="Low complexity" evidence="3">
    <location>
        <begin position="255"/>
        <end position="277"/>
    </location>
</feature>
<keyword evidence="1" id="KW-0677">Repeat</keyword>
<comment type="caution">
    <text evidence="5">The sequence shown here is derived from an EMBL/GenBank/DDBJ whole genome shotgun (WGS) entry which is preliminary data.</text>
</comment>
<dbReference type="Pfam" id="PF01473">
    <property type="entry name" value="Choline_bind_1"/>
    <property type="match status" value="1"/>
</dbReference>
<protein>
    <submittedName>
        <fullName evidence="5">N-acetylmuramoyl-L-alanine amidase family protein</fullName>
    </submittedName>
</protein>
<evidence type="ECO:0000313" key="6">
    <source>
        <dbReference type="Proteomes" id="UP001203136"/>
    </source>
</evidence>
<evidence type="ECO:0000256" key="3">
    <source>
        <dbReference type="SAM" id="MobiDB-lite"/>
    </source>
</evidence>
<reference evidence="5" key="1">
    <citation type="journal article" date="2022" name="Cell Host Microbe">
        <title>Colonization of the live biotherapeutic product VE303 and modulation of the microbiota and metabolites in healthy volunteers.</title>
        <authorList>
            <person name="Dsouza M."/>
            <person name="Menon R."/>
            <person name="Crossette E."/>
            <person name="Bhattarai S.K."/>
            <person name="Schneider J."/>
            <person name="Kim Y.G."/>
            <person name="Reddy S."/>
            <person name="Caballero S."/>
            <person name="Felix C."/>
            <person name="Cornacchione L."/>
            <person name="Hendrickson J."/>
            <person name="Watson A.R."/>
            <person name="Minot S.S."/>
            <person name="Greenfield N."/>
            <person name="Schopf L."/>
            <person name="Szabady R."/>
            <person name="Patarroyo J."/>
            <person name="Smith W."/>
            <person name="Harrison P."/>
            <person name="Kuijper E.J."/>
            <person name="Kelly C.P."/>
            <person name="Olle B."/>
            <person name="Bobilev D."/>
            <person name="Silber J.L."/>
            <person name="Bucci V."/>
            <person name="Roberts B."/>
            <person name="Faith J."/>
            <person name="Norman J.M."/>
        </authorList>
    </citation>
    <scope>NUCLEOTIDE SEQUENCE</scope>
    <source>
        <strain evidence="5">VE303-04</strain>
    </source>
</reference>
<dbReference type="EMBL" id="JAINVB010000001">
    <property type="protein sequence ID" value="MCK0088383.1"/>
    <property type="molecule type" value="Genomic_DNA"/>
</dbReference>
<organism evidence="5 6">
    <name type="scientific">Clostridium symbiosum</name>
    <name type="common">Bacteroides symbiosus</name>
    <dbReference type="NCBI Taxonomy" id="1512"/>
    <lineage>
        <taxon>Bacteria</taxon>
        <taxon>Bacillati</taxon>
        <taxon>Bacillota</taxon>
        <taxon>Clostridia</taxon>
        <taxon>Lachnospirales</taxon>
        <taxon>Lachnospiraceae</taxon>
        <taxon>Otoolea</taxon>
    </lineage>
</organism>
<name>A0AAW5F941_CLOSY</name>
<evidence type="ECO:0000313" key="5">
    <source>
        <dbReference type="EMBL" id="MCK0088383.1"/>
    </source>
</evidence>
<dbReference type="Pfam" id="PF19127">
    <property type="entry name" value="Choline_bind_3"/>
    <property type="match status" value="2"/>
</dbReference>
<dbReference type="SUPFAM" id="SSF69360">
    <property type="entry name" value="Cell wall binding repeat"/>
    <property type="match status" value="1"/>
</dbReference>